<protein>
    <submittedName>
        <fullName evidence="3">Alpha/beta fold hydrolase</fullName>
    </submittedName>
</protein>
<dbReference type="Pfam" id="PF12697">
    <property type="entry name" value="Abhydrolase_6"/>
    <property type="match status" value="1"/>
</dbReference>
<proteinExistence type="predicted"/>
<dbReference type="Proteomes" id="UP001462640">
    <property type="component" value="Unassembled WGS sequence"/>
</dbReference>
<keyword evidence="1" id="KW-0472">Membrane</keyword>
<gene>
    <name evidence="3" type="ORF">ABDJ40_23005</name>
</gene>
<evidence type="ECO:0000313" key="3">
    <source>
        <dbReference type="EMBL" id="MEO3715653.1"/>
    </source>
</evidence>
<evidence type="ECO:0000259" key="2">
    <source>
        <dbReference type="Pfam" id="PF12697"/>
    </source>
</evidence>
<evidence type="ECO:0000313" key="4">
    <source>
        <dbReference type="Proteomes" id="UP001462640"/>
    </source>
</evidence>
<dbReference type="Gene3D" id="3.40.50.1820">
    <property type="entry name" value="alpha/beta hydrolase"/>
    <property type="match status" value="1"/>
</dbReference>
<dbReference type="InterPro" id="IPR029058">
    <property type="entry name" value="AB_hydrolase_fold"/>
</dbReference>
<name>A0ABV0GKL0_9BURK</name>
<dbReference type="GO" id="GO:0016787">
    <property type="term" value="F:hydrolase activity"/>
    <property type="evidence" value="ECO:0007669"/>
    <property type="project" value="UniProtKB-KW"/>
</dbReference>
<dbReference type="InterPro" id="IPR000073">
    <property type="entry name" value="AB_hydrolase_1"/>
</dbReference>
<feature type="transmembrane region" description="Helical" evidence="1">
    <location>
        <begin position="35"/>
        <end position="56"/>
    </location>
</feature>
<keyword evidence="1" id="KW-1133">Transmembrane helix</keyword>
<keyword evidence="4" id="KW-1185">Reference proteome</keyword>
<accession>A0ABV0GKL0</accession>
<dbReference type="SUPFAM" id="SSF53474">
    <property type="entry name" value="alpha/beta-Hydrolases"/>
    <property type="match status" value="1"/>
</dbReference>
<dbReference type="EMBL" id="JBDPZC010000017">
    <property type="protein sequence ID" value="MEO3715653.1"/>
    <property type="molecule type" value="Genomic_DNA"/>
</dbReference>
<feature type="domain" description="AB hydrolase-1" evidence="2">
    <location>
        <begin position="113"/>
        <end position="245"/>
    </location>
</feature>
<comment type="caution">
    <text evidence="3">The sequence shown here is derived from an EMBL/GenBank/DDBJ whole genome shotgun (WGS) entry which is preliminary data.</text>
</comment>
<dbReference type="PANTHER" id="PTHR37946:SF1">
    <property type="entry name" value="SLL1969 PROTEIN"/>
    <property type="match status" value="1"/>
</dbReference>
<reference evidence="3 4" key="1">
    <citation type="submission" date="2024-05" db="EMBL/GenBank/DDBJ databases">
        <title>Roseateles sp. 2.12 16S ribosomal RNA gene Genome sequencing and assembly.</title>
        <authorList>
            <person name="Woo H."/>
        </authorList>
    </citation>
    <scope>NUCLEOTIDE SEQUENCE [LARGE SCALE GENOMIC DNA]</scope>
    <source>
        <strain evidence="3 4">2.12</strain>
    </source>
</reference>
<dbReference type="RefSeq" id="WP_347613235.1">
    <property type="nucleotide sequence ID" value="NZ_JBDPZC010000017.1"/>
</dbReference>
<sequence>MSNARQQQLVLALRLLLGLLLGAWGGLHWGLQGAVLMTWTGLFGWTLLVLPVFLLLRRLPRPEGQPRPTVAQCLRAAGLEWWAYEKVFSWHQPFGEWRHPDRCDAGYRGRRGVLLLHGFRCNRGLWQHWARQLDAQGIPHVSLSLDPPFASIDAYAEQVEAAIRRLEQATGLPPLVVAHSMGGLALRAWRRAMKAAPGRLHHVITLGTPHAGTLMAQLSGAPNARQMRARSPWLQALAESESADWWRRFTCVYSCCDQVVCPSGLALLPEAQTLVVPASGHLQLVFEPSVMALVLQRLRAD</sequence>
<keyword evidence="1" id="KW-0812">Transmembrane</keyword>
<dbReference type="PANTHER" id="PTHR37946">
    <property type="entry name" value="SLL1969 PROTEIN"/>
    <property type="match status" value="1"/>
</dbReference>
<organism evidence="3 4">
    <name type="scientific">Roseateles flavus</name>
    <dbReference type="NCBI Taxonomy" id="3149041"/>
    <lineage>
        <taxon>Bacteria</taxon>
        <taxon>Pseudomonadati</taxon>
        <taxon>Pseudomonadota</taxon>
        <taxon>Betaproteobacteria</taxon>
        <taxon>Burkholderiales</taxon>
        <taxon>Sphaerotilaceae</taxon>
        <taxon>Roseateles</taxon>
    </lineage>
</organism>
<keyword evidence="3" id="KW-0378">Hydrolase</keyword>
<evidence type="ECO:0000256" key="1">
    <source>
        <dbReference type="SAM" id="Phobius"/>
    </source>
</evidence>